<dbReference type="Pfam" id="PF13417">
    <property type="entry name" value="GST_N_3"/>
    <property type="match status" value="1"/>
</dbReference>
<name>A0ABV3ZZR6_9BURK</name>
<dbReference type="PANTHER" id="PTHR44051:SF8">
    <property type="entry name" value="GLUTATHIONE S-TRANSFERASE GSTA"/>
    <property type="match status" value="1"/>
</dbReference>
<dbReference type="InterPro" id="IPR036282">
    <property type="entry name" value="Glutathione-S-Trfase_C_sf"/>
</dbReference>
<accession>A0ABV3ZZR6</accession>
<dbReference type="EMBL" id="JBFYGN010000033">
    <property type="protein sequence ID" value="MEX8195104.1"/>
    <property type="molecule type" value="Genomic_DNA"/>
</dbReference>
<gene>
    <name evidence="3" type="ORF">AB6724_19900</name>
</gene>
<dbReference type="Gene3D" id="1.20.1050.10">
    <property type="match status" value="1"/>
</dbReference>
<dbReference type="InterPro" id="IPR004045">
    <property type="entry name" value="Glutathione_S-Trfase_N"/>
</dbReference>
<sequence>MTPALYGHPLSSFTWKALIAAYERDVAFEFRMLGPDHPENLARIGTLTPTGQFPAVVDGDREIVESNAVIEYFDLFHGRGEPMVPLDRHEALEARMLTEVFDDYVHLQVQRIVGNALRTPADRDPTGVEYAHGVIERCYLWLEKRLPAGPWASGGRFTIADCAAAPALFYADWVHPIGEHLPKLAAYRARLLSRPSVARAVDEARPYRHLFPLGAPDRD</sequence>
<dbReference type="PANTHER" id="PTHR44051">
    <property type="entry name" value="GLUTATHIONE S-TRANSFERASE-RELATED"/>
    <property type="match status" value="1"/>
</dbReference>
<organism evidence="3 4">
    <name type="scientific">Comamonas guangdongensis</name>
    <dbReference type="NCBI Taxonomy" id="510515"/>
    <lineage>
        <taxon>Bacteria</taxon>
        <taxon>Pseudomonadati</taxon>
        <taxon>Pseudomonadota</taxon>
        <taxon>Betaproteobacteria</taxon>
        <taxon>Burkholderiales</taxon>
        <taxon>Comamonadaceae</taxon>
        <taxon>Comamonas</taxon>
    </lineage>
</organism>
<keyword evidence="4" id="KW-1185">Reference proteome</keyword>
<dbReference type="InterPro" id="IPR036249">
    <property type="entry name" value="Thioredoxin-like_sf"/>
</dbReference>
<feature type="domain" description="GST N-terminal" evidence="1">
    <location>
        <begin position="1"/>
        <end position="81"/>
    </location>
</feature>
<evidence type="ECO:0000259" key="1">
    <source>
        <dbReference type="PROSITE" id="PS50404"/>
    </source>
</evidence>
<dbReference type="CDD" id="cd00299">
    <property type="entry name" value="GST_C_family"/>
    <property type="match status" value="1"/>
</dbReference>
<protein>
    <submittedName>
        <fullName evidence="3">Glutathione S-transferase family protein</fullName>
    </submittedName>
</protein>
<dbReference type="PROSITE" id="PS50404">
    <property type="entry name" value="GST_NTER"/>
    <property type="match status" value="1"/>
</dbReference>
<dbReference type="SUPFAM" id="SSF47616">
    <property type="entry name" value="GST C-terminal domain-like"/>
    <property type="match status" value="1"/>
</dbReference>
<dbReference type="SFLD" id="SFLDS00019">
    <property type="entry name" value="Glutathione_Transferase_(cytos"/>
    <property type="match status" value="1"/>
</dbReference>
<comment type="caution">
    <text evidence="3">The sequence shown here is derived from an EMBL/GenBank/DDBJ whole genome shotgun (WGS) entry which is preliminary data.</text>
</comment>
<dbReference type="CDD" id="cd00570">
    <property type="entry name" value="GST_N_family"/>
    <property type="match status" value="1"/>
</dbReference>
<dbReference type="Proteomes" id="UP001561046">
    <property type="component" value="Unassembled WGS sequence"/>
</dbReference>
<dbReference type="Gene3D" id="3.40.30.10">
    <property type="entry name" value="Glutaredoxin"/>
    <property type="match status" value="1"/>
</dbReference>
<dbReference type="PROSITE" id="PS50405">
    <property type="entry name" value="GST_CTER"/>
    <property type="match status" value="1"/>
</dbReference>
<dbReference type="SUPFAM" id="SSF52833">
    <property type="entry name" value="Thioredoxin-like"/>
    <property type="match status" value="1"/>
</dbReference>
<dbReference type="RefSeq" id="WP_369340282.1">
    <property type="nucleotide sequence ID" value="NZ_JBFYGN010000033.1"/>
</dbReference>
<evidence type="ECO:0000313" key="4">
    <source>
        <dbReference type="Proteomes" id="UP001561046"/>
    </source>
</evidence>
<evidence type="ECO:0000259" key="2">
    <source>
        <dbReference type="PROSITE" id="PS50405"/>
    </source>
</evidence>
<dbReference type="InterPro" id="IPR040079">
    <property type="entry name" value="Glutathione_S-Trfase"/>
</dbReference>
<proteinExistence type="predicted"/>
<feature type="domain" description="GST C-terminal" evidence="2">
    <location>
        <begin position="87"/>
        <end position="210"/>
    </location>
</feature>
<dbReference type="InterPro" id="IPR010987">
    <property type="entry name" value="Glutathione-S-Trfase_C-like"/>
</dbReference>
<evidence type="ECO:0000313" key="3">
    <source>
        <dbReference type="EMBL" id="MEX8195104.1"/>
    </source>
</evidence>
<dbReference type="Pfam" id="PF13410">
    <property type="entry name" value="GST_C_2"/>
    <property type="match status" value="1"/>
</dbReference>
<reference evidence="3 4" key="1">
    <citation type="journal article" date="2013" name="Int. J. Syst. Evol. Microbiol.">
        <title>Comamonas guangdongensis sp. nov., isolated from subterranean forest sediment, and emended description of the genus Comamonas.</title>
        <authorList>
            <person name="Zhang J."/>
            <person name="Wang Y."/>
            <person name="Zhou S."/>
            <person name="Wu C."/>
            <person name="He J."/>
            <person name="Li F."/>
        </authorList>
    </citation>
    <scope>NUCLEOTIDE SEQUENCE [LARGE SCALE GENOMIC DNA]</scope>
    <source>
        <strain evidence="3 4">CCTCC AB2011133</strain>
    </source>
</reference>